<gene>
    <name evidence="1" type="ORF">ATE48_08590</name>
</gene>
<dbReference type="InParanoid" id="A0A1B1AHD9"/>
<evidence type="ECO:0000313" key="2">
    <source>
        <dbReference type="Proteomes" id="UP000092498"/>
    </source>
</evidence>
<dbReference type="STRING" id="1759059.ATE48_08590"/>
<organism evidence="1 2">
    <name type="scientific">Candidatus Viadribacter manganicus</name>
    <dbReference type="NCBI Taxonomy" id="1759059"/>
    <lineage>
        <taxon>Bacteria</taxon>
        <taxon>Pseudomonadati</taxon>
        <taxon>Pseudomonadota</taxon>
        <taxon>Alphaproteobacteria</taxon>
        <taxon>Hyphomonadales</taxon>
        <taxon>Hyphomonadaceae</taxon>
        <taxon>Candidatus Viadribacter</taxon>
    </lineage>
</organism>
<keyword evidence="2" id="KW-1185">Reference proteome</keyword>
<proteinExistence type="predicted"/>
<protein>
    <submittedName>
        <fullName evidence="1">Uncharacterized protein</fullName>
    </submittedName>
</protein>
<dbReference type="EMBL" id="CP013244">
    <property type="protein sequence ID" value="ANP45972.1"/>
    <property type="molecule type" value="Genomic_DNA"/>
</dbReference>
<dbReference type="AlphaFoldDB" id="A0A1B1AHD9"/>
<accession>A0A1B1AHD9</accession>
<evidence type="ECO:0000313" key="1">
    <source>
        <dbReference type="EMBL" id="ANP45972.1"/>
    </source>
</evidence>
<name>A0A1B1AHD9_9PROT</name>
<sequence>MVLVLDRPQITDLHRAIAHSVLRVELAAIALEASDHRDRIKPSVDAADEIDRPLPRFGIEQSQRQS</sequence>
<dbReference type="Proteomes" id="UP000092498">
    <property type="component" value="Chromosome"/>
</dbReference>
<dbReference type="KEGG" id="cbot:ATE48_08590"/>
<reference evidence="1 2" key="1">
    <citation type="submission" date="2015-11" db="EMBL/GenBank/DDBJ databases">
        <title>Whole-Genome Sequence of Candidatus Oderbacter manganicum from the National Park Lower Oder Valley, Germany.</title>
        <authorList>
            <person name="Braun B."/>
            <person name="Liere K."/>
            <person name="Szewzyk U."/>
        </authorList>
    </citation>
    <scope>NUCLEOTIDE SEQUENCE [LARGE SCALE GENOMIC DNA]</scope>
    <source>
        <strain evidence="1 2">OTSz_A_272</strain>
    </source>
</reference>